<dbReference type="EMBL" id="ABJB010739486">
    <property type="status" value="NOT_ANNOTATED_CDS"/>
    <property type="molecule type" value="Genomic_DNA"/>
</dbReference>
<dbReference type="InParanoid" id="B7P8M5"/>
<evidence type="ECO:0000313" key="2">
    <source>
        <dbReference type="EMBL" id="EEC02947.1"/>
    </source>
</evidence>
<gene>
    <name evidence="2" type="ORF">IscW_ISCW001848</name>
</gene>
<evidence type="ECO:0000256" key="1">
    <source>
        <dbReference type="SAM" id="MobiDB-lite"/>
    </source>
</evidence>
<dbReference type="VEuPathDB" id="VectorBase:ISCI001848"/>
<dbReference type="EMBL" id="DS658557">
    <property type="protein sequence ID" value="EEC02947.1"/>
    <property type="molecule type" value="Genomic_DNA"/>
</dbReference>
<dbReference type="PaxDb" id="6945-B7P8M5"/>
<evidence type="ECO:0000313" key="3">
    <source>
        <dbReference type="EnsemblMetazoa" id="ISCW001848-PA"/>
    </source>
</evidence>
<evidence type="ECO:0000313" key="4">
    <source>
        <dbReference type="Proteomes" id="UP000001555"/>
    </source>
</evidence>
<dbReference type="VEuPathDB" id="VectorBase:ISCW001848"/>
<protein>
    <submittedName>
        <fullName evidence="2 3">Uncharacterized protein</fullName>
    </submittedName>
</protein>
<dbReference type="HOGENOM" id="CLU_2998756_0_0_1"/>
<reference evidence="2 4" key="1">
    <citation type="submission" date="2008-03" db="EMBL/GenBank/DDBJ databases">
        <title>Annotation of Ixodes scapularis.</title>
        <authorList>
            <consortium name="Ixodes scapularis Genome Project Consortium"/>
            <person name="Caler E."/>
            <person name="Hannick L.I."/>
            <person name="Bidwell S."/>
            <person name="Joardar V."/>
            <person name="Thiagarajan M."/>
            <person name="Amedeo P."/>
            <person name="Galinsky K.J."/>
            <person name="Schobel S."/>
            <person name="Inman J."/>
            <person name="Hostetler J."/>
            <person name="Miller J."/>
            <person name="Hammond M."/>
            <person name="Megy K."/>
            <person name="Lawson D."/>
            <person name="Kodira C."/>
            <person name="Sutton G."/>
            <person name="Meyer J."/>
            <person name="Hill C.A."/>
            <person name="Birren B."/>
            <person name="Nene V."/>
            <person name="Collins F."/>
            <person name="Alarcon-Chaidez F."/>
            <person name="Wikel S."/>
            <person name="Strausberg R."/>
        </authorList>
    </citation>
    <scope>NUCLEOTIDE SEQUENCE [LARGE SCALE GENOMIC DNA]</scope>
    <source>
        <strain evidence="4">Wikel</strain>
        <strain evidence="2">Wikel colony</strain>
    </source>
</reference>
<accession>B7P8M5</accession>
<proteinExistence type="predicted"/>
<feature type="region of interest" description="Disordered" evidence="1">
    <location>
        <begin position="1"/>
        <end position="29"/>
    </location>
</feature>
<name>B7P8M5_IXOSC</name>
<keyword evidence="4" id="KW-1185">Reference proteome</keyword>
<dbReference type="AlphaFoldDB" id="B7P8M5"/>
<dbReference type="EnsemblMetazoa" id="ISCW001848-RA">
    <property type="protein sequence ID" value="ISCW001848-PA"/>
    <property type="gene ID" value="ISCW001848"/>
</dbReference>
<organism>
    <name type="scientific">Ixodes scapularis</name>
    <name type="common">Black-legged tick</name>
    <name type="synonym">Deer tick</name>
    <dbReference type="NCBI Taxonomy" id="6945"/>
    <lineage>
        <taxon>Eukaryota</taxon>
        <taxon>Metazoa</taxon>
        <taxon>Ecdysozoa</taxon>
        <taxon>Arthropoda</taxon>
        <taxon>Chelicerata</taxon>
        <taxon>Arachnida</taxon>
        <taxon>Acari</taxon>
        <taxon>Parasitiformes</taxon>
        <taxon>Ixodida</taxon>
        <taxon>Ixodoidea</taxon>
        <taxon>Ixodidae</taxon>
        <taxon>Ixodinae</taxon>
        <taxon>Ixodes</taxon>
    </lineage>
</organism>
<sequence>MPDPEPLGPAEEPRSWLGRPTEGQPRKGDPAVLVFLQEHLGSEGHSERCRAALTSFP</sequence>
<dbReference type="Proteomes" id="UP000001555">
    <property type="component" value="Unassembled WGS sequence"/>
</dbReference>
<reference evidence="3" key="2">
    <citation type="submission" date="2020-05" db="UniProtKB">
        <authorList>
            <consortium name="EnsemblMetazoa"/>
        </authorList>
    </citation>
    <scope>IDENTIFICATION</scope>
    <source>
        <strain evidence="3">wikel</strain>
    </source>
</reference>